<keyword evidence="3" id="KW-1185">Reference proteome</keyword>
<protein>
    <submittedName>
        <fullName evidence="2">Uncharacterized protein</fullName>
    </submittedName>
</protein>
<evidence type="ECO:0000313" key="2">
    <source>
        <dbReference type="EMBL" id="KAJ4500742.1"/>
    </source>
</evidence>
<evidence type="ECO:0000256" key="1">
    <source>
        <dbReference type="SAM" id="Coils"/>
    </source>
</evidence>
<keyword evidence="1" id="KW-0175">Coiled coil</keyword>
<comment type="caution">
    <text evidence="2">The sequence shown here is derived from an EMBL/GenBank/DDBJ whole genome shotgun (WGS) entry which is preliminary data.</text>
</comment>
<dbReference type="Proteomes" id="UP001150217">
    <property type="component" value="Unassembled WGS sequence"/>
</dbReference>
<evidence type="ECO:0000313" key="3">
    <source>
        <dbReference type="Proteomes" id="UP001150217"/>
    </source>
</evidence>
<accession>A0ABQ8VYT6</accession>
<organism evidence="2 3">
    <name type="scientific">Lentinula lateritia</name>
    <dbReference type="NCBI Taxonomy" id="40482"/>
    <lineage>
        <taxon>Eukaryota</taxon>
        <taxon>Fungi</taxon>
        <taxon>Dikarya</taxon>
        <taxon>Basidiomycota</taxon>
        <taxon>Agaricomycotina</taxon>
        <taxon>Agaricomycetes</taxon>
        <taxon>Agaricomycetidae</taxon>
        <taxon>Agaricales</taxon>
        <taxon>Marasmiineae</taxon>
        <taxon>Omphalotaceae</taxon>
        <taxon>Lentinula</taxon>
    </lineage>
</organism>
<feature type="coiled-coil region" evidence="1">
    <location>
        <begin position="136"/>
        <end position="173"/>
    </location>
</feature>
<reference evidence="2" key="1">
    <citation type="submission" date="2022-08" db="EMBL/GenBank/DDBJ databases">
        <title>A Global Phylogenomic Analysis of the Shiitake Genus Lentinula.</title>
        <authorList>
            <consortium name="DOE Joint Genome Institute"/>
            <person name="Sierra-Patev S."/>
            <person name="Min B."/>
            <person name="Naranjo-Ortiz M."/>
            <person name="Looney B."/>
            <person name="Konkel Z."/>
            <person name="Slot J.C."/>
            <person name="Sakamoto Y."/>
            <person name="Steenwyk J.L."/>
            <person name="Rokas A."/>
            <person name="Carro J."/>
            <person name="Camarero S."/>
            <person name="Ferreira P."/>
            <person name="Molpeceres G."/>
            <person name="Ruiz-Duenas F.J."/>
            <person name="Serrano A."/>
            <person name="Henrissat B."/>
            <person name="Drula E."/>
            <person name="Hughes K.W."/>
            <person name="Mata J.L."/>
            <person name="Ishikawa N.K."/>
            <person name="Vargas-Isla R."/>
            <person name="Ushijima S."/>
            <person name="Smith C.A."/>
            <person name="Ahrendt S."/>
            <person name="Andreopoulos W."/>
            <person name="He G."/>
            <person name="Labutti K."/>
            <person name="Lipzen A."/>
            <person name="Ng V."/>
            <person name="Riley R."/>
            <person name="Sandor L."/>
            <person name="Barry K."/>
            <person name="Martinez A.T."/>
            <person name="Xiao Y."/>
            <person name="Gibbons J.G."/>
            <person name="Terashima K."/>
            <person name="Grigoriev I.V."/>
            <person name="Hibbett D.S."/>
        </authorList>
    </citation>
    <scope>NUCLEOTIDE SEQUENCE</scope>
    <source>
        <strain evidence="2">RHP3577 ss4</strain>
    </source>
</reference>
<proteinExistence type="predicted"/>
<sequence length="241" mass="28488">MPRHYNKSYITFPRIISLNSSSMSRRAVTPSLEASQQSHIDDLVQRNRTHEQTIRRLKDELAQEKNRAKTVVQDIQTKLHAEKREWREACDTLQSCHRIHQLRLHVELEKQRSGQLAEQDLLRKEKVAALQREFAITKFQIQESLLERQILELEDKVAELEQLRDEERQASKARILELAAHVGMQEKRLKASEEARVNLELTGRAKWAAQDERRNPNFLRVFHRQTRAYDLTTRRGTLQTR</sequence>
<gene>
    <name evidence="2" type="ORF">C8R41DRAFT_352279</name>
</gene>
<feature type="coiled-coil region" evidence="1">
    <location>
        <begin position="40"/>
        <end position="78"/>
    </location>
</feature>
<dbReference type="EMBL" id="JANVFT010000004">
    <property type="protein sequence ID" value="KAJ4500742.1"/>
    <property type="molecule type" value="Genomic_DNA"/>
</dbReference>
<name>A0ABQ8VYT6_9AGAR</name>